<evidence type="ECO:0000313" key="2">
    <source>
        <dbReference type="EMBL" id="SOE56987.1"/>
    </source>
</evidence>
<dbReference type="EMBL" id="OCSU01000001">
    <property type="protein sequence ID" value="SOE56987.1"/>
    <property type="molecule type" value="Genomic_DNA"/>
</dbReference>
<dbReference type="SMART" id="SM00912">
    <property type="entry name" value="Haemagg_act"/>
    <property type="match status" value="1"/>
</dbReference>
<dbReference type="InterPro" id="IPR012334">
    <property type="entry name" value="Pectin_lyas_fold"/>
</dbReference>
<dbReference type="AlphaFoldDB" id="A0A7Z7I2X1"/>
<dbReference type="NCBIfam" id="TIGR01901">
    <property type="entry name" value="adhes_NPXG"/>
    <property type="match status" value="1"/>
</dbReference>
<dbReference type="InterPro" id="IPR011050">
    <property type="entry name" value="Pectin_lyase_fold/virulence"/>
</dbReference>
<name>A0A7Z7I2X1_9BURK</name>
<dbReference type="InterPro" id="IPR050909">
    <property type="entry name" value="Bact_Autotransporter_VF"/>
</dbReference>
<comment type="caution">
    <text evidence="2">The sequence shown here is derived from an EMBL/GenBank/DDBJ whole genome shotgun (WGS) entry which is preliminary data.</text>
</comment>
<keyword evidence="3" id="KW-1185">Reference proteome</keyword>
<dbReference type="PANTHER" id="PTHR12338">
    <property type="entry name" value="AUTOTRANSPORTER"/>
    <property type="match status" value="1"/>
</dbReference>
<feature type="domain" description="Filamentous haemagglutinin FhaB/tRNA nuclease CdiA-like TPS" evidence="1">
    <location>
        <begin position="46"/>
        <end position="157"/>
    </location>
</feature>
<gene>
    <name evidence="2" type="ORF">SAMN05446927_1362</name>
</gene>
<dbReference type="Pfam" id="PF05860">
    <property type="entry name" value="TPS"/>
    <property type="match status" value="1"/>
</dbReference>
<dbReference type="InterPro" id="IPR008638">
    <property type="entry name" value="FhaB/CdiA-like_TPS"/>
</dbReference>
<proteinExistence type="predicted"/>
<protein>
    <submittedName>
        <fullName evidence="2">Filamentous hemagglutinin family N-terminal domain-containing protein</fullName>
    </submittedName>
</protein>
<dbReference type="Gene3D" id="2.160.20.10">
    <property type="entry name" value="Single-stranded right-handed beta-helix, Pectin lyase-like"/>
    <property type="match status" value="1"/>
</dbReference>
<dbReference type="Gene3D" id="2.160.20.110">
    <property type="match status" value="1"/>
</dbReference>
<accession>A0A7Z7I2X1</accession>
<sequence>MHHFVPCSSAVQKQAPLTWGLRHARHRYWSALLCGMLTHGACALAAGPLPSGGQFVAGTGSISSNGSALNITQSTPRAVIDWRGFSIGIANSVTVNNGAGATLNRVTGIGRSVIDGRLSGTGSIYLINPQGVLIGTSGVVTTGGRFVASTLDVANDAFMKGGAFALSSTSEASIINLGRISSSGGDVFLISRKLTENDGSIDAPKGTVKLATGAQVLLVDSSSGGQVFVEPGTRGDVVNKGMIRAAQIALEAADGNVFALAGTRGELRATGTATRDGHVWLVAERGTAHVHTNVAALNADGSGGTVETSGYALHLDDAVIDAGQWNLTAPEFNVGGVAAAILARDLSSGTSVNVNTTGAYGKSGDINLQSTLRWSGDASLALNAQHNVTIGGAITVANNGAGNLTLRADANGIDNGASVVNRGTIDWSRSTGVVAALHDTNGGYLAGTVRSNPSWAPAPFSGLNTQATAYQLVNSKEALENVTNNLAGVYALGKDLDLGGWPNQFRRIGGANAAFAGQFDGMGHAIGNLYQYQESAGLFGDIGTTGVVRNLSVNNAYMTASGMFAGGGGGIIALRNQGLITNTHASGGISSYRGAGGLVAVNDGTIERSSAGAGLNGDGAFGGLARLNNGNIVQSFSISSVRGGSHASGAGLVVDNHGSITQSYAAGAATMYTTAGLVLYNGGTINESFATTHQTPLFPPDQKAGVAFTNAGTIADNVFWDVQATTATNSVYSGKALPAANGLTTAQMSTTASFGPTWDFGPTGTWVIPVGGTHPILRWQQDAQ</sequence>
<reference evidence="2 3" key="1">
    <citation type="submission" date="2017-09" db="EMBL/GenBank/DDBJ databases">
        <authorList>
            <person name="Varghese N."/>
            <person name="Submissions S."/>
        </authorList>
    </citation>
    <scope>NUCLEOTIDE SEQUENCE [LARGE SCALE GENOMIC DNA]</scope>
    <source>
        <strain evidence="2 3">OK806</strain>
    </source>
</reference>
<organism evidence="2 3">
    <name type="scientific">Caballeronia arationis</name>
    <dbReference type="NCBI Taxonomy" id="1777142"/>
    <lineage>
        <taxon>Bacteria</taxon>
        <taxon>Pseudomonadati</taxon>
        <taxon>Pseudomonadota</taxon>
        <taxon>Betaproteobacteria</taxon>
        <taxon>Burkholderiales</taxon>
        <taxon>Burkholderiaceae</taxon>
        <taxon>Caballeronia</taxon>
    </lineage>
</organism>
<dbReference type="SUPFAM" id="SSF51126">
    <property type="entry name" value="Pectin lyase-like"/>
    <property type="match status" value="1"/>
</dbReference>
<dbReference type="PANTHER" id="PTHR12338:SF5">
    <property type="entry name" value="ANTIGEN 43-RELATED"/>
    <property type="match status" value="1"/>
</dbReference>
<evidence type="ECO:0000259" key="1">
    <source>
        <dbReference type="SMART" id="SM00912"/>
    </source>
</evidence>
<evidence type="ECO:0000313" key="3">
    <source>
        <dbReference type="Proteomes" id="UP000219522"/>
    </source>
</evidence>
<dbReference type="Proteomes" id="UP000219522">
    <property type="component" value="Unassembled WGS sequence"/>
</dbReference>